<dbReference type="Pfam" id="PF00768">
    <property type="entry name" value="Peptidase_S11"/>
    <property type="match status" value="1"/>
</dbReference>
<keyword evidence="6" id="KW-0961">Cell wall biogenesis/degradation</keyword>
<dbReference type="InterPro" id="IPR018044">
    <property type="entry name" value="Peptidase_S11"/>
</dbReference>
<evidence type="ECO:0000256" key="2">
    <source>
        <dbReference type="ARBA" id="ARBA00022729"/>
    </source>
</evidence>
<dbReference type="InterPro" id="IPR012338">
    <property type="entry name" value="Beta-lactam/transpept-like"/>
</dbReference>
<feature type="active site" evidence="7">
    <location>
        <position position="149"/>
    </location>
</feature>
<dbReference type="GO" id="GO:0009252">
    <property type="term" value="P:peptidoglycan biosynthetic process"/>
    <property type="evidence" value="ECO:0007669"/>
    <property type="project" value="UniProtKB-KW"/>
</dbReference>
<organism evidence="11 12">
    <name type="scientific">Candidatus Woesebacteria bacterium RBG_13_36_22</name>
    <dbReference type="NCBI Taxonomy" id="1802478"/>
    <lineage>
        <taxon>Bacteria</taxon>
        <taxon>Candidatus Woeseibacteriota</taxon>
    </lineage>
</organism>
<dbReference type="GO" id="GO:0006508">
    <property type="term" value="P:proteolysis"/>
    <property type="evidence" value="ECO:0007669"/>
    <property type="project" value="InterPro"/>
</dbReference>
<proteinExistence type="inferred from homology"/>
<reference evidence="11 12" key="1">
    <citation type="journal article" date="2016" name="Nat. Commun.">
        <title>Thousands of microbial genomes shed light on interconnected biogeochemical processes in an aquifer system.</title>
        <authorList>
            <person name="Anantharaman K."/>
            <person name="Brown C.T."/>
            <person name="Hug L.A."/>
            <person name="Sharon I."/>
            <person name="Castelle C.J."/>
            <person name="Probst A.J."/>
            <person name="Thomas B.C."/>
            <person name="Singh A."/>
            <person name="Wilkins M.J."/>
            <person name="Karaoz U."/>
            <person name="Brodie E.L."/>
            <person name="Williams K.H."/>
            <person name="Hubbard S.S."/>
            <person name="Banfield J.F."/>
        </authorList>
    </citation>
    <scope>NUCLEOTIDE SEQUENCE [LARGE SCALE GENOMIC DNA]</scope>
</reference>
<evidence type="ECO:0000256" key="7">
    <source>
        <dbReference type="PIRSR" id="PIRSR618044-1"/>
    </source>
</evidence>
<evidence type="ECO:0000259" key="10">
    <source>
        <dbReference type="Pfam" id="PF00768"/>
    </source>
</evidence>
<dbReference type="AlphaFoldDB" id="A0A1F7X642"/>
<dbReference type="PANTHER" id="PTHR21581">
    <property type="entry name" value="D-ALANYL-D-ALANINE CARBOXYPEPTIDASE"/>
    <property type="match status" value="1"/>
</dbReference>
<comment type="caution">
    <text evidence="11">The sequence shown here is derived from an EMBL/GenBank/DDBJ whole genome shotgun (WGS) entry which is preliminary data.</text>
</comment>
<keyword evidence="5" id="KW-0573">Peptidoglycan synthesis</keyword>
<evidence type="ECO:0000256" key="8">
    <source>
        <dbReference type="PIRSR" id="PIRSR618044-2"/>
    </source>
</evidence>
<keyword evidence="4" id="KW-0133">Cell shape</keyword>
<sequence>MKIPKLSKSLFLYLLMLSFIFIATCGLSLSTIQESKPKEKIVPDKIETKEFTPNPTLKDNINTFPIISAQAVLAIDLASMTPLYEKNPDLTLLPASTTKIVTALVAMDYFQDNNVLKVDGFKTDGQKVGLVEGEEITAGNLLDALLIFSANDAAETLAQNYPGGIEGFVAAMNEKVKEYNLANTYFDNPVGFDGNNHYSTARDLIRIAIIAMKNPRFAQRVSQKEKIITSVDGKNVHKIISTNKLLGTMEGVSGVKTGWTENARENMVTYIERGDKKVMIALLGSQDRFGETKEVIDWIFANYEWKEVKFSYSP</sequence>
<accession>A0A1F7X642</accession>
<feature type="active site" description="Proton acceptor" evidence="7">
    <location>
        <position position="99"/>
    </location>
</feature>
<keyword evidence="3" id="KW-0378">Hydrolase</keyword>
<dbReference type="PANTHER" id="PTHR21581:SF6">
    <property type="entry name" value="TRAFFICKING PROTEIN PARTICLE COMPLEX SUBUNIT 12"/>
    <property type="match status" value="1"/>
</dbReference>
<evidence type="ECO:0000313" key="11">
    <source>
        <dbReference type="EMBL" id="OGM10556.1"/>
    </source>
</evidence>
<evidence type="ECO:0000256" key="5">
    <source>
        <dbReference type="ARBA" id="ARBA00022984"/>
    </source>
</evidence>
<gene>
    <name evidence="11" type="ORF">A2Z67_04130</name>
</gene>
<dbReference type="SUPFAM" id="SSF56601">
    <property type="entry name" value="beta-lactamase/transpeptidase-like"/>
    <property type="match status" value="1"/>
</dbReference>
<keyword evidence="2" id="KW-0732">Signal</keyword>
<feature type="binding site" evidence="8">
    <location>
        <position position="256"/>
    </location>
    <ligand>
        <name>substrate</name>
    </ligand>
</feature>
<dbReference type="GO" id="GO:0008360">
    <property type="term" value="P:regulation of cell shape"/>
    <property type="evidence" value="ECO:0007669"/>
    <property type="project" value="UniProtKB-KW"/>
</dbReference>
<evidence type="ECO:0000256" key="9">
    <source>
        <dbReference type="RuleBase" id="RU004016"/>
    </source>
</evidence>
<evidence type="ECO:0000256" key="1">
    <source>
        <dbReference type="ARBA" id="ARBA00007164"/>
    </source>
</evidence>
<evidence type="ECO:0000256" key="3">
    <source>
        <dbReference type="ARBA" id="ARBA00022801"/>
    </source>
</evidence>
<dbReference type="GO" id="GO:0009002">
    <property type="term" value="F:serine-type D-Ala-D-Ala carboxypeptidase activity"/>
    <property type="evidence" value="ECO:0007669"/>
    <property type="project" value="InterPro"/>
</dbReference>
<feature type="active site" description="Acyl-ester intermediate" evidence="7">
    <location>
        <position position="96"/>
    </location>
</feature>
<dbReference type="GO" id="GO:0071555">
    <property type="term" value="P:cell wall organization"/>
    <property type="evidence" value="ECO:0007669"/>
    <property type="project" value="UniProtKB-KW"/>
</dbReference>
<evidence type="ECO:0000256" key="6">
    <source>
        <dbReference type="ARBA" id="ARBA00023316"/>
    </source>
</evidence>
<comment type="similarity">
    <text evidence="1 9">Belongs to the peptidase S11 family.</text>
</comment>
<dbReference type="InterPro" id="IPR001967">
    <property type="entry name" value="Peptidase_S11_N"/>
</dbReference>
<evidence type="ECO:0000256" key="4">
    <source>
        <dbReference type="ARBA" id="ARBA00022960"/>
    </source>
</evidence>
<protein>
    <recommendedName>
        <fullName evidence="10">Peptidase S11 D-alanyl-D-alanine carboxypeptidase A N-terminal domain-containing protein</fullName>
    </recommendedName>
</protein>
<feature type="domain" description="Peptidase S11 D-alanyl-D-alanine carboxypeptidase A N-terminal" evidence="10">
    <location>
        <begin position="64"/>
        <end position="285"/>
    </location>
</feature>
<evidence type="ECO:0000313" key="12">
    <source>
        <dbReference type="Proteomes" id="UP000176939"/>
    </source>
</evidence>
<dbReference type="EMBL" id="MGFQ01000005">
    <property type="protein sequence ID" value="OGM10556.1"/>
    <property type="molecule type" value="Genomic_DNA"/>
</dbReference>
<name>A0A1F7X642_9BACT</name>
<dbReference type="PRINTS" id="PR00725">
    <property type="entry name" value="DADACBPTASE1"/>
</dbReference>
<dbReference type="Proteomes" id="UP000176939">
    <property type="component" value="Unassembled WGS sequence"/>
</dbReference>
<dbReference type="Gene3D" id="3.40.710.10">
    <property type="entry name" value="DD-peptidase/beta-lactamase superfamily"/>
    <property type="match status" value="1"/>
</dbReference>